<reference evidence="4 5" key="1">
    <citation type="submission" date="2022-06" db="EMBL/GenBank/DDBJ databases">
        <title>Mycolicibacterium sp. CAU 1645 isolated from seawater.</title>
        <authorList>
            <person name="Kim W."/>
        </authorList>
    </citation>
    <scope>NUCLEOTIDE SEQUENCE [LARGE SCALE GENOMIC DNA]</scope>
    <source>
        <strain evidence="4 5">CAU 1645</strain>
    </source>
</reference>
<sequence length="165" mass="16584">MTYPPGAPGEDPRQQPFTPPDADSGAVEYPPIEYNPTPPPGYSLPPAAPHPGYLPPQNYGPPPGYPPPPNYGPPPGYGVPPGQSTTNGLAIGSLACGLASLPGYIFCLGFPLGVIAIVLGIVALNQIDPASGQKGKEMAIAGIVVGGLGLLGLGALVVFGLLPTL</sequence>
<protein>
    <submittedName>
        <fullName evidence="4">DUF4190 domain-containing protein</fullName>
    </submittedName>
</protein>
<feature type="compositionally biased region" description="Pro residues" evidence="1">
    <location>
        <begin position="36"/>
        <end position="78"/>
    </location>
</feature>
<feature type="region of interest" description="Disordered" evidence="1">
    <location>
        <begin position="1"/>
        <end position="81"/>
    </location>
</feature>
<feature type="transmembrane region" description="Helical" evidence="2">
    <location>
        <begin position="103"/>
        <end position="127"/>
    </location>
</feature>
<name>A0ABT1LVG2_9MYCO</name>
<dbReference type="Pfam" id="PF13828">
    <property type="entry name" value="DUF4190"/>
    <property type="match status" value="1"/>
</dbReference>
<evidence type="ECO:0000313" key="4">
    <source>
        <dbReference type="EMBL" id="MCP9270883.1"/>
    </source>
</evidence>
<comment type="caution">
    <text evidence="4">The sequence shown here is derived from an EMBL/GenBank/DDBJ whole genome shotgun (WGS) entry which is preliminary data.</text>
</comment>
<feature type="domain" description="DUF4190" evidence="3">
    <location>
        <begin position="89"/>
        <end position="154"/>
    </location>
</feature>
<organism evidence="4 5">
    <name type="scientific">Mycolicibacterium arenosum</name>
    <dbReference type="NCBI Taxonomy" id="2952157"/>
    <lineage>
        <taxon>Bacteria</taxon>
        <taxon>Bacillati</taxon>
        <taxon>Actinomycetota</taxon>
        <taxon>Actinomycetes</taxon>
        <taxon>Mycobacteriales</taxon>
        <taxon>Mycobacteriaceae</taxon>
        <taxon>Mycolicibacterium</taxon>
    </lineage>
</organism>
<dbReference type="InterPro" id="IPR025241">
    <property type="entry name" value="DUF4190"/>
</dbReference>
<keyword evidence="2" id="KW-0812">Transmembrane</keyword>
<dbReference type="RefSeq" id="WP_255057854.1">
    <property type="nucleotide sequence ID" value="NZ_JANDBD010000001.1"/>
</dbReference>
<evidence type="ECO:0000313" key="5">
    <source>
        <dbReference type="Proteomes" id="UP001651690"/>
    </source>
</evidence>
<feature type="transmembrane region" description="Helical" evidence="2">
    <location>
        <begin position="139"/>
        <end position="162"/>
    </location>
</feature>
<keyword evidence="5" id="KW-1185">Reference proteome</keyword>
<evidence type="ECO:0000256" key="1">
    <source>
        <dbReference type="SAM" id="MobiDB-lite"/>
    </source>
</evidence>
<keyword evidence="2" id="KW-1133">Transmembrane helix</keyword>
<keyword evidence="2" id="KW-0472">Membrane</keyword>
<gene>
    <name evidence="4" type="ORF">NM203_01645</name>
</gene>
<dbReference type="Proteomes" id="UP001651690">
    <property type="component" value="Unassembled WGS sequence"/>
</dbReference>
<evidence type="ECO:0000256" key="2">
    <source>
        <dbReference type="SAM" id="Phobius"/>
    </source>
</evidence>
<evidence type="ECO:0000259" key="3">
    <source>
        <dbReference type="Pfam" id="PF13828"/>
    </source>
</evidence>
<dbReference type="EMBL" id="JANDBD010000001">
    <property type="protein sequence ID" value="MCP9270883.1"/>
    <property type="molecule type" value="Genomic_DNA"/>
</dbReference>
<proteinExistence type="predicted"/>
<accession>A0ABT1LVG2</accession>